<dbReference type="Proteomes" id="UP000076154">
    <property type="component" value="Unassembled WGS sequence"/>
</dbReference>
<evidence type="ECO:0000313" key="4">
    <source>
        <dbReference type="Proteomes" id="UP000076154"/>
    </source>
</evidence>
<organism evidence="3 4">
    <name type="scientific">Hypsizygus marmoreus</name>
    <name type="common">White beech mushroom</name>
    <name type="synonym">Agaricus marmoreus</name>
    <dbReference type="NCBI Taxonomy" id="39966"/>
    <lineage>
        <taxon>Eukaryota</taxon>
        <taxon>Fungi</taxon>
        <taxon>Dikarya</taxon>
        <taxon>Basidiomycota</taxon>
        <taxon>Agaricomycotina</taxon>
        <taxon>Agaricomycetes</taxon>
        <taxon>Agaricomycetidae</taxon>
        <taxon>Agaricales</taxon>
        <taxon>Tricholomatineae</taxon>
        <taxon>Lyophyllaceae</taxon>
        <taxon>Hypsizygus</taxon>
    </lineage>
</organism>
<dbReference type="Gene3D" id="2.20.70.10">
    <property type="match status" value="1"/>
</dbReference>
<keyword evidence="4" id="KW-1185">Reference proteome</keyword>
<comment type="caution">
    <text evidence="3">The sequence shown here is derived from an EMBL/GenBank/DDBJ whole genome shotgun (WGS) entry which is preliminary data.</text>
</comment>
<sequence length="314" mass="33472">MPPVYTSPPPSLPYHQRFPFPCEPVQWHTDQQCCFPFNVVHKPTINPLPVISILSVPASIPCFTVSCRAFSDQLGEAVSCNSLCATGAFIKPPFPLALSLLSPIYLHTMQSPPVYGSETPTNPDTRALPEGWIQQFDNNYKTWFYVNTRASPPLSTWVHPLGPPPLPPPTGPPPPTNSNPHTDAKGSGAYSDNNGSDRYNDHKSDGGPDEQDGYHQSSGESSDKGAGGLLGGLPGGELGGAAGKADASKVHYQQKSTKKKGWLSMGMGDLFAAGGAGLVGGALIADALDDGDNGRQDDECVFVPCGEVFVRWQR</sequence>
<proteinExistence type="predicted"/>
<evidence type="ECO:0000256" key="1">
    <source>
        <dbReference type="SAM" id="MobiDB-lite"/>
    </source>
</evidence>
<dbReference type="InParanoid" id="A0A369J2Z3"/>
<evidence type="ECO:0000313" key="3">
    <source>
        <dbReference type="EMBL" id="RDB15520.1"/>
    </source>
</evidence>
<dbReference type="InterPro" id="IPR001202">
    <property type="entry name" value="WW_dom"/>
</dbReference>
<feature type="domain" description="WW" evidence="2">
    <location>
        <begin position="127"/>
        <end position="162"/>
    </location>
</feature>
<protein>
    <recommendedName>
        <fullName evidence="2">WW domain-containing protein</fullName>
    </recommendedName>
</protein>
<gene>
    <name evidence="3" type="ORF">Hypma_004200</name>
</gene>
<dbReference type="AlphaFoldDB" id="A0A369J2Z3"/>
<dbReference type="SUPFAM" id="SSF51045">
    <property type="entry name" value="WW domain"/>
    <property type="match status" value="1"/>
</dbReference>
<feature type="compositionally biased region" description="Gly residues" evidence="1">
    <location>
        <begin position="225"/>
        <end position="242"/>
    </location>
</feature>
<dbReference type="STRING" id="39966.A0A369J2Z3"/>
<accession>A0A369J2Z3</accession>
<feature type="region of interest" description="Disordered" evidence="1">
    <location>
        <begin position="158"/>
        <end position="249"/>
    </location>
</feature>
<name>A0A369J2Z3_HYPMA</name>
<dbReference type="SMART" id="SM00456">
    <property type="entry name" value="WW"/>
    <property type="match status" value="1"/>
</dbReference>
<feature type="compositionally biased region" description="Pro residues" evidence="1">
    <location>
        <begin position="161"/>
        <end position="177"/>
    </location>
</feature>
<dbReference type="InterPro" id="IPR036020">
    <property type="entry name" value="WW_dom_sf"/>
</dbReference>
<reference evidence="3" key="1">
    <citation type="submission" date="2018-04" db="EMBL/GenBank/DDBJ databases">
        <title>Whole genome sequencing of Hypsizygus marmoreus.</title>
        <authorList>
            <person name="Choi I.-G."/>
            <person name="Min B."/>
            <person name="Kim J.-G."/>
            <person name="Kim S."/>
            <person name="Oh Y.-L."/>
            <person name="Kong W.-S."/>
            <person name="Park H."/>
            <person name="Jeong J."/>
            <person name="Song E.-S."/>
        </authorList>
    </citation>
    <scope>NUCLEOTIDE SEQUENCE [LARGE SCALE GENOMIC DNA]</scope>
    <source>
        <strain evidence="3">51987-8</strain>
    </source>
</reference>
<dbReference type="OrthoDB" id="2367685at2759"/>
<dbReference type="EMBL" id="LUEZ02000158">
    <property type="protein sequence ID" value="RDB15520.1"/>
    <property type="molecule type" value="Genomic_DNA"/>
</dbReference>
<evidence type="ECO:0000259" key="2">
    <source>
        <dbReference type="SMART" id="SM00456"/>
    </source>
</evidence>